<evidence type="ECO:0000256" key="5">
    <source>
        <dbReference type="ARBA" id="ARBA00022793"/>
    </source>
</evidence>
<dbReference type="AlphaFoldDB" id="Q1N1R3"/>
<dbReference type="Proteomes" id="UP000004263">
    <property type="component" value="Unassembled WGS sequence"/>
</dbReference>
<keyword evidence="5" id="KW-0210">Decarboxylase</keyword>
<dbReference type="GO" id="GO:0019628">
    <property type="term" value="P:urate catabolic process"/>
    <property type="evidence" value="ECO:0007669"/>
    <property type="project" value="TreeGrafter"/>
</dbReference>
<proteinExistence type="predicted"/>
<evidence type="ECO:0000256" key="6">
    <source>
        <dbReference type="ARBA" id="ARBA00023239"/>
    </source>
</evidence>
<comment type="caution">
    <text evidence="8">The sequence shown here is derived from an EMBL/GenBank/DDBJ whole genome shotgun (WGS) entry which is preliminary data.</text>
</comment>
<dbReference type="GO" id="GO:0051997">
    <property type="term" value="F:2-oxo-4-hydroxy-4-carboxy-5-ureidoimidazoline decarboxylase activity"/>
    <property type="evidence" value="ECO:0007669"/>
    <property type="project" value="UniProtKB-EC"/>
</dbReference>
<name>Q1N1R3_9GAMM</name>
<dbReference type="NCBIfam" id="NF010372">
    <property type="entry name" value="PRK13798.1"/>
    <property type="match status" value="1"/>
</dbReference>
<dbReference type="EC" id="4.1.1.97" evidence="3"/>
<evidence type="ECO:0000256" key="2">
    <source>
        <dbReference type="ARBA" id="ARBA00004754"/>
    </source>
</evidence>
<dbReference type="InterPro" id="IPR018020">
    <property type="entry name" value="OHCU_decarboxylase"/>
</dbReference>
<keyword evidence="4" id="KW-0659">Purine metabolism</keyword>
<evidence type="ECO:0000259" key="7">
    <source>
        <dbReference type="Pfam" id="PF09349"/>
    </source>
</evidence>
<comment type="catalytic activity">
    <reaction evidence="1">
        <text>5-hydroxy-2-oxo-4-ureido-2,5-dihydro-1H-imidazole-5-carboxylate + H(+) = (S)-allantoin + CO2</text>
        <dbReference type="Rhea" id="RHEA:26301"/>
        <dbReference type="ChEBI" id="CHEBI:15378"/>
        <dbReference type="ChEBI" id="CHEBI:15678"/>
        <dbReference type="ChEBI" id="CHEBI:16526"/>
        <dbReference type="ChEBI" id="CHEBI:58639"/>
        <dbReference type="EC" id="4.1.1.97"/>
    </reaction>
</comment>
<sequence length="174" mass="19735">MKLLSLDQFNSMTEREARDTLSFCCTSSQWIERVADQRPYDSVSKLQEVALSVWQSCQEQDLLEAFEGHPKIGDVSSLREKYRNTQSLAEHEQSSVAQAQEAVIQELAEKNQAYLDKFGFIFIVFATGKSAQQMLDILNGRIGNERHQELENAAVEQSKITALRIDKLFGLTDS</sequence>
<evidence type="ECO:0000313" key="9">
    <source>
        <dbReference type="Proteomes" id="UP000004263"/>
    </source>
</evidence>
<dbReference type="NCBIfam" id="TIGR03180">
    <property type="entry name" value="UraD_2"/>
    <property type="match status" value="1"/>
</dbReference>
<dbReference type="GO" id="GO:0006144">
    <property type="term" value="P:purine nucleobase metabolic process"/>
    <property type="evidence" value="ECO:0007669"/>
    <property type="project" value="UniProtKB-KW"/>
</dbReference>
<dbReference type="Pfam" id="PF09349">
    <property type="entry name" value="OHCU_decarbox"/>
    <property type="match status" value="1"/>
</dbReference>
<organism evidence="8 9">
    <name type="scientific">Bermanella marisrubri</name>
    <dbReference type="NCBI Taxonomy" id="207949"/>
    <lineage>
        <taxon>Bacteria</taxon>
        <taxon>Pseudomonadati</taxon>
        <taxon>Pseudomonadota</taxon>
        <taxon>Gammaproteobacteria</taxon>
        <taxon>Oceanospirillales</taxon>
        <taxon>Oceanospirillaceae</taxon>
        <taxon>Bermanella</taxon>
    </lineage>
</organism>
<dbReference type="HOGENOM" id="CLU_092522_2_1_6"/>
<keyword evidence="9" id="KW-1185">Reference proteome</keyword>
<dbReference type="EMBL" id="AAQH01000009">
    <property type="protein sequence ID" value="EAT12218.1"/>
    <property type="molecule type" value="Genomic_DNA"/>
</dbReference>
<dbReference type="RefSeq" id="WP_007016314.1">
    <property type="nucleotide sequence ID" value="NZ_AAQH01000009.1"/>
</dbReference>
<dbReference type="PANTHER" id="PTHR43466">
    <property type="entry name" value="2-OXO-4-HYDROXY-4-CARBOXY-5-UREIDOIMIDAZOLINE DECARBOXYLASE-RELATED"/>
    <property type="match status" value="1"/>
</dbReference>
<dbReference type="PANTHER" id="PTHR43466:SF1">
    <property type="entry name" value="2-OXO-4-HYDROXY-4-CARBOXY-5-UREIDOIMIDAZOLINE DECARBOXYLASE-RELATED"/>
    <property type="match status" value="1"/>
</dbReference>
<accession>Q1N1R3</accession>
<comment type="pathway">
    <text evidence="2">Purine metabolism; urate degradation; (S)-allantoin from urate: step 3/3.</text>
</comment>
<dbReference type="SUPFAM" id="SSF158694">
    <property type="entry name" value="UraD-Like"/>
    <property type="match status" value="1"/>
</dbReference>
<evidence type="ECO:0000256" key="3">
    <source>
        <dbReference type="ARBA" id="ARBA00012257"/>
    </source>
</evidence>
<evidence type="ECO:0000256" key="4">
    <source>
        <dbReference type="ARBA" id="ARBA00022631"/>
    </source>
</evidence>
<dbReference type="InterPro" id="IPR017595">
    <property type="entry name" value="OHCU_decarboxylase-2"/>
</dbReference>
<dbReference type="InterPro" id="IPR036778">
    <property type="entry name" value="OHCU_decarboxylase_sf"/>
</dbReference>
<dbReference type="Gene3D" id="1.10.3330.10">
    <property type="entry name" value="Oxo-4-hydroxy-4-carboxy-5-ureidoimidazoline decarboxylase"/>
    <property type="match status" value="1"/>
</dbReference>
<dbReference type="STRING" id="207949.RED65_04310"/>
<reference evidence="8 9" key="1">
    <citation type="submission" date="2006-03" db="EMBL/GenBank/DDBJ databases">
        <authorList>
            <person name="Pinhassi J."/>
            <person name="Pedros-Alio C."/>
            <person name="Ferriera S."/>
            <person name="Johnson J."/>
            <person name="Kravitz S."/>
            <person name="Halpern A."/>
            <person name="Remington K."/>
            <person name="Beeson K."/>
            <person name="Tran B."/>
            <person name="Rogers Y.-H."/>
            <person name="Friedman R."/>
            <person name="Venter J.C."/>
        </authorList>
    </citation>
    <scope>NUCLEOTIDE SEQUENCE [LARGE SCALE GENOMIC DNA]</scope>
    <source>
        <strain evidence="8 9">RED65</strain>
    </source>
</reference>
<protein>
    <recommendedName>
        <fullName evidence="3">2-oxo-4-hydroxy-4-carboxy-5-ureidoimidazoline decarboxylase</fullName>
        <ecNumber evidence="3">4.1.1.97</ecNumber>
    </recommendedName>
</protein>
<evidence type="ECO:0000313" key="8">
    <source>
        <dbReference type="EMBL" id="EAT12218.1"/>
    </source>
</evidence>
<feature type="domain" description="Oxo-4-hydroxy-4-carboxy-5-ureidoimidazoline decarboxylase" evidence="7">
    <location>
        <begin position="10"/>
        <end position="165"/>
    </location>
</feature>
<evidence type="ECO:0000256" key="1">
    <source>
        <dbReference type="ARBA" id="ARBA00001163"/>
    </source>
</evidence>
<dbReference type="OrthoDB" id="9800909at2"/>
<keyword evidence="6" id="KW-0456">Lyase</keyword>
<gene>
    <name evidence="8" type="ORF">RED65_04310</name>
</gene>